<name>A0A7G5C6K4_9BACL</name>
<organism evidence="1 2">
    <name type="scientific">Cohnella cholangitidis</name>
    <dbReference type="NCBI Taxonomy" id="2598458"/>
    <lineage>
        <taxon>Bacteria</taxon>
        <taxon>Bacillati</taxon>
        <taxon>Bacillota</taxon>
        <taxon>Bacilli</taxon>
        <taxon>Bacillales</taxon>
        <taxon>Paenibacillaceae</taxon>
        <taxon>Cohnella</taxon>
    </lineage>
</organism>
<proteinExistence type="predicted"/>
<dbReference type="KEGG" id="cchl:FPL14_01585"/>
<sequence>MISLKLPKEEKDVIVRNVQAYFEEERSETIGALGAEQFIDFMIKELGPHIYNKAIADVRSIIHEKNNQLDDELYTLEKPITNRSR</sequence>
<evidence type="ECO:0000313" key="2">
    <source>
        <dbReference type="Proteomes" id="UP000515679"/>
    </source>
</evidence>
<reference evidence="1 2" key="1">
    <citation type="submission" date="2019-07" db="EMBL/GenBank/DDBJ databases">
        <authorList>
            <person name="Kim J.K."/>
            <person name="Cheong H.-M."/>
            <person name="Choi Y."/>
            <person name="Hwang K.J."/>
            <person name="Lee S."/>
            <person name="Choi C."/>
        </authorList>
    </citation>
    <scope>NUCLEOTIDE SEQUENCE [LARGE SCALE GENOMIC DNA]</scope>
    <source>
        <strain evidence="1 2">KS 22</strain>
    </source>
</reference>
<keyword evidence="2" id="KW-1185">Reference proteome</keyword>
<accession>A0A7G5C6K4</accession>
<dbReference type="Proteomes" id="UP000515679">
    <property type="component" value="Chromosome"/>
</dbReference>
<dbReference type="Pfam" id="PF09932">
    <property type="entry name" value="DUF2164"/>
    <property type="match status" value="1"/>
</dbReference>
<gene>
    <name evidence="1" type="ORF">FPL14_01585</name>
</gene>
<protein>
    <submittedName>
        <fullName evidence="1">DUF2164 domain-containing protein</fullName>
    </submittedName>
</protein>
<evidence type="ECO:0000313" key="1">
    <source>
        <dbReference type="EMBL" id="QMV44838.1"/>
    </source>
</evidence>
<dbReference type="EMBL" id="CP041969">
    <property type="protein sequence ID" value="QMV44838.1"/>
    <property type="molecule type" value="Genomic_DNA"/>
</dbReference>
<dbReference type="InterPro" id="IPR018680">
    <property type="entry name" value="DUF2164"/>
</dbReference>
<dbReference type="AlphaFoldDB" id="A0A7G5C6K4"/>